<evidence type="ECO:0000256" key="5">
    <source>
        <dbReference type="ARBA" id="ARBA00023125"/>
    </source>
</evidence>
<accession>A0ABQ2ACM6</accession>
<evidence type="ECO:0000256" key="6">
    <source>
        <dbReference type="ARBA" id="ARBA00023163"/>
    </source>
</evidence>
<comment type="catalytic activity">
    <reaction evidence="1">
        <text>ATP + protein L-histidine = ADP + protein N-phospho-L-histidine.</text>
        <dbReference type="EC" id="2.7.13.3"/>
    </reaction>
</comment>
<dbReference type="Gene3D" id="1.10.10.60">
    <property type="entry name" value="Homeodomain-like"/>
    <property type="match status" value="1"/>
</dbReference>
<evidence type="ECO:0000259" key="10">
    <source>
        <dbReference type="PROSITE" id="PS50110"/>
    </source>
</evidence>
<dbReference type="SMART" id="SM00342">
    <property type="entry name" value="HTH_ARAC"/>
    <property type="match status" value="1"/>
</dbReference>
<feature type="domain" description="HTH araC/xylS-type" evidence="8">
    <location>
        <begin position="478"/>
        <end position="577"/>
    </location>
</feature>
<dbReference type="SUPFAM" id="SSF52172">
    <property type="entry name" value="CheY-like"/>
    <property type="match status" value="1"/>
</dbReference>
<dbReference type="Pfam" id="PF00512">
    <property type="entry name" value="HisKA"/>
    <property type="match status" value="1"/>
</dbReference>
<dbReference type="SMART" id="SM00387">
    <property type="entry name" value="HATPase_c"/>
    <property type="match status" value="1"/>
</dbReference>
<evidence type="ECO:0000313" key="12">
    <source>
        <dbReference type="Proteomes" id="UP000637774"/>
    </source>
</evidence>
<keyword evidence="6" id="KW-0804">Transcription</keyword>
<dbReference type="InterPro" id="IPR018062">
    <property type="entry name" value="HTH_AraC-typ_CS"/>
</dbReference>
<dbReference type="SUPFAM" id="SSF55874">
    <property type="entry name" value="ATPase domain of HSP90 chaperone/DNA topoisomerase II/histidine kinase"/>
    <property type="match status" value="1"/>
</dbReference>
<sequence length="591" mass="65637">MYGLALVGALVFYRRVTMTQEQLKNKLVLEHFRVEQEKKLTNMKLSFFTNLSHELRTPLTLILGPMESLLAAANRFASQKENIQLMHKQTHKLLDLVNQLLDFRKVEAGQVPLRAAPRDVIGFLTEIFLLFKLKARERSLTYTFAGPTEAVELYFDAGKLEIVLTNLLANAFKYTPEGGEIGLVVTAIGQPGSPAVFTNSKLSGNYLEIKVLDRGTGISPEEVAHVFDAYYQASQTNSLRIMGTGIGLSLVKQFVERHAGEITVASQLNQGTTFTMRLPFGREHLMANDLAPAGLASTPAPHILAAAPVAVAEAEEAAGDYETEEAFSGGRLLIVEDNDDLRQYLVQLFSSDSEATVAADGVEGWALVQSLLLDLVLSDIMMPRSDGLELCQKIKQAPKTLHIPVVLLTARTAAVHEVEGLETGADDYVSKPFNPKVLHAKVVAILRNRSRLREFYQRQLLLEPTEIIIPEADKLFLEKAMKVVEDNLTEPEFNVQGLVREMGMSQSLFYRRVKSITGQSVVEFIRDIRLKRAAQLLTSTSLRVSDVAYQVGMQDLKHFRTVFQNLHKMSPSEYARQHRSGESVAAPTASI</sequence>
<evidence type="ECO:0000256" key="3">
    <source>
        <dbReference type="ARBA" id="ARBA00022553"/>
    </source>
</evidence>
<dbReference type="PROSITE" id="PS50110">
    <property type="entry name" value="RESPONSE_REGULATORY"/>
    <property type="match status" value="1"/>
</dbReference>
<evidence type="ECO:0000256" key="1">
    <source>
        <dbReference type="ARBA" id="ARBA00000085"/>
    </source>
</evidence>
<dbReference type="CDD" id="cd00082">
    <property type="entry name" value="HisKA"/>
    <property type="match status" value="1"/>
</dbReference>
<organism evidence="11 12">
    <name type="scientific">Hymenobacter frigidus</name>
    <dbReference type="NCBI Taxonomy" id="1524095"/>
    <lineage>
        <taxon>Bacteria</taxon>
        <taxon>Pseudomonadati</taxon>
        <taxon>Bacteroidota</taxon>
        <taxon>Cytophagia</taxon>
        <taxon>Cytophagales</taxon>
        <taxon>Hymenobacteraceae</taxon>
        <taxon>Hymenobacter</taxon>
    </lineage>
</organism>
<dbReference type="SUPFAM" id="SSF47384">
    <property type="entry name" value="Homodimeric domain of signal transducing histidine kinase"/>
    <property type="match status" value="1"/>
</dbReference>
<dbReference type="PROSITE" id="PS00041">
    <property type="entry name" value="HTH_ARAC_FAMILY_1"/>
    <property type="match status" value="1"/>
</dbReference>
<keyword evidence="3 7" id="KW-0597">Phosphoprotein</keyword>
<evidence type="ECO:0000256" key="2">
    <source>
        <dbReference type="ARBA" id="ARBA00012438"/>
    </source>
</evidence>
<keyword evidence="12" id="KW-1185">Reference proteome</keyword>
<dbReference type="InterPro" id="IPR005467">
    <property type="entry name" value="His_kinase_dom"/>
</dbReference>
<dbReference type="PRINTS" id="PR00344">
    <property type="entry name" value="BCTRLSENSOR"/>
</dbReference>
<evidence type="ECO:0000259" key="8">
    <source>
        <dbReference type="PROSITE" id="PS01124"/>
    </source>
</evidence>
<reference evidence="12" key="1">
    <citation type="journal article" date="2019" name="Int. J. Syst. Evol. Microbiol.">
        <title>The Global Catalogue of Microorganisms (GCM) 10K type strain sequencing project: providing services to taxonomists for standard genome sequencing and annotation.</title>
        <authorList>
            <consortium name="The Broad Institute Genomics Platform"/>
            <consortium name="The Broad Institute Genome Sequencing Center for Infectious Disease"/>
            <person name="Wu L."/>
            <person name="Ma J."/>
        </authorList>
    </citation>
    <scope>NUCLEOTIDE SEQUENCE [LARGE SCALE GENOMIC DNA]</scope>
    <source>
        <strain evidence="12">CGMCC 1.14966</strain>
    </source>
</reference>
<feature type="domain" description="Response regulatory" evidence="10">
    <location>
        <begin position="331"/>
        <end position="446"/>
    </location>
</feature>
<dbReference type="SMART" id="SM00448">
    <property type="entry name" value="REC"/>
    <property type="match status" value="1"/>
</dbReference>
<comment type="caution">
    <text evidence="11">The sequence shown here is derived from an EMBL/GenBank/DDBJ whole genome shotgun (WGS) entry which is preliminary data.</text>
</comment>
<dbReference type="PROSITE" id="PS01124">
    <property type="entry name" value="HTH_ARAC_FAMILY_2"/>
    <property type="match status" value="1"/>
</dbReference>
<dbReference type="Gene3D" id="3.30.565.10">
    <property type="entry name" value="Histidine kinase-like ATPase, C-terminal domain"/>
    <property type="match status" value="1"/>
</dbReference>
<feature type="domain" description="Histidine kinase" evidence="9">
    <location>
        <begin position="50"/>
        <end position="282"/>
    </location>
</feature>
<evidence type="ECO:0000256" key="4">
    <source>
        <dbReference type="ARBA" id="ARBA00023015"/>
    </source>
</evidence>
<dbReference type="PANTHER" id="PTHR43547">
    <property type="entry name" value="TWO-COMPONENT HISTIDINE KINASE"/>
    <property type="match status" value="1"/>
</dbReference>
<dbReference type="Gene3D" id="1.10.287.130">
    <property type="match status" value="1"/>
</dbReference>
<dbReference type="InterPro" id="IPR001789">
    <property type="entry name" value="Sig_transdc_resp-reg_receiver"/>
</dbReference>
<evidence type="ECO:0000313" key="11">
    <source>
        <dbReference type="EMBL" id="GGH88302.1"/>
    </source>
</evidence>
<keyword evidence="4" id="KW-0805">Transcription regulation</keyword>
<evidence type="ECO:0000256" key="7">
    <source>
        <dbReference type="PROSITE-ProRule" id="PRU00169"/>
    </source>
</evidence>
<dbReference type="PROSITE" id="PS50109">
    <property type="entry name" value="HIS_KIN"/>
    <property type="match status" value="1"/>
</dbReference>
<dbReference type="InterPro" id="IPR004358">
    <property type="entry name" value="Sig_transdc_His_kin-like_C"/>
</dbReference>
<dbReference type="Pfam" id="PF12833">
    <property type="entry name" value="HTH_18"/>
    <property type="match status" value="1"/>
</dbReference>
<dbReference type="SMART" id="SM00388">
    <property type="entry name" value="HisKA"/>
    <property type="match status" value="1"/>
</dbReference>
<dbReference type="Gene3D" id="3.40.50.2300">
    <property type="match status" value="1"/>
</dbReference>
<dbReference type="SUPFAM" id="SSF46689">
    <property type="entry name" value="Homeodomain-like"/>
    <property type="match status" value="1"/>
</dbReference>
<dbReference type="InterPro" id="IPR003661">
    <property type="entry name" value="HisK_dim/P_dom"/>
</dbReference>
<dbReference type="Proteomes" id="UP000637774">
    <property type="component" value="Unassembled WGS sequence"/>
</dbReference>
<dbReference type="Pfam" id="PF00072">
    <property type="entry name" value="Response_reg"/>
    <property type="match status" value="1"/>
</dbReference>
<dbReference type="InterPro" id="IPR018060">
    <property type="entry name" value="HTH_AraC"/>
</dbReference>
<dbReference type="InterPro" id="IPR003594">
    <property type="entry name" value="HATPase_dom"/>
</dbReference>
<dbReference type="InterPro" id="IPR036890">
    <property type="entry name" value="HATPase_C_sf"/>
</dbReference>
<dbReference type="InterPro" id="IPR011006">
    <property type="entry name" value="CheY-like_superfamily"/>
</dbReference>
<name>A0ABQ2ACM6_9BACT</name>
<dbReference type="PANTHER" id="PTHR43547:SF2">
    <property type="entry name" value="HYBRID SIGNAL TRANSDUCTION HISTIDINE KINASE C"/>
    <property type="match status" value="1"/>
</dbReference>
<keyword evidence="5" id="KW-0238">DNA-binding</keyword>
<feature type="modified residue" description="4-aspartylphosphate" evidence="7">
    <location>
        <position position="379"/>
    </location>
</feature>
<dbReference type="EC" id="2.7.13.3" evidence="2"/>
<dbReference type="InterPro" id="IPR036097">
    <property type="entry name" value="HisK_dim/P_sf"/>
</dbReference>
<evidence type="ECO:0000259" key="9">
    <source>
        <dbReference type="PROSITE" id="PS50109"/>
    </source>
</evidence>
<proteinExistence type="predicted"/>
<protein>
    <recommendedName>
        <fullName evidence="2">histidine kinase</fullName>
        <ecNumber evidence="2">2.7.13.3</ecNumber>
    </recommendedName>
</protein>
<dbReference type="EMBL" id="BMGY01000031">
    <property type="protein sequence ID" value="GGH88302.1"/>
    <property type="molecule type" value="Genomic_DNA"/>
</dbReference>
<dbReference type="InterPro" id="IPR009057">
    <property type="entry name" value="Homeodomain-like_sf"/>
</dbReference>
<gene>
    <name evidence="11" type="ORF">GCM10011495_29250</name>
</gene>
<dbReference type="Pfam" id="PF02518">
    <property type="entry name" value="HATPase_c"/>
    <property type="match status" value="1"/>
</dbReference>